<proteinExistence type="predicted"/>
<gene>
    <name evidence="1" type="ORF">PHIRE_GUSTAV_54</name>
</gene>
<dbReference type="InterPro" id="IPR046053">
    <property type="entry name" value="DUF6011"/>
</dbReference>
<dbReference type="EMBL" id="MG198784">
    <property type="protein sequence ID" value="ATW59114.1"/>
    <property type="molecule type" value="Genomic_DNA"/>
</dbReference>
<name>A0A2H4PA68_9CAUD</name>
<accession>A0A2H4PA68</accession>
<dbReference type="Proteomes" id="UP000241392">
    <property type="component" value="Segment"/>
</dbReference>
<sequence>MIRDAIIATPTPTVTGEWGREVNRHLDNPLTKTGATKLIDLLKSFPEHTRPTTPRGNAHYAPVEDGFYVVAATDDAPELVLKVQTSPTTGRQYAKALDGTSWVYAPGSIRKVRDGDAVPLTLDKAKELGQLYGVCVRCGRTLTDEGSIAAGIGPICAGKF</sequence>
<reference evidence="2" key="1">
    <citation type="submission" date="2017-10" db="EMBL/GenBank/DDBJ databases">
        <authorList>
            <person name="Banno H."/>
            <person name="Chua N.-H."/>
        </authorList>
    </citation>
    <scope>NUCLEOTIDE SEQUENCE [LARGE SCALE GENOMIC DNA]</scope>
</reference>
<dbReference type="Pfam" id="PF19474">
    <property type="entry name" value="DUF6011"/>
    <property type="match status" value="1"/>
</dbReference>
<keyword evidence="2" id="KW-1185">Reference proteome</keyword>
<dbReference type="OrthoDB" id="7502at10239"/>
<evidence type="ECO:0000313" key="1">
    <source>
        <dbReference type="EMBL" id="ATW59114.1"/>
    </source>
</evidence>
<organism evidence="1 2">
    <name type="scientific">Gordonia phage Gustav</name>
    <dbReference type="NCBI Taxonomy" id="2047872"/>
    <lineage>
        <taxon>Viruses</taxon>
        <taxon>Duplodnaviria</taxon>
        <taxon>Heunggongvirae</taxon>
        <taxon>Uroviricota</taxon>
        <taxon>Caudoviricetes</taxon>
        <taxon>Gustavvirus</taxon>
        <taxon>Gustavvirus gustav</taxon>
    </lineage>
</organism>
<evidence type="ECO:0000313" key="2">
    <source>
        <dbReference type="Proteomes" id="UP000241392"/>
    </source>
</evidence>
<protein>
    <submittedName>
        <fullName evidence="1">Uncharacterized protein</fullName>
    </submittedName>
</protein>